<feature type="transmembrane region" description="Helical" evidence="1">
    <location>
        <begin position="52"/>
        <end position="75"/>
    </location>
</feature>
<evidence type="ECO:0000256" key="1">
    <source>
        <dbReference type="SAM" id="Phobius"/>
    </source>
</evidence>
<evidence type="ECO:0000313" key="3">
    <source>
        <dbReference type="Proteomes" id="UP000183940"/>
    </source>
</evidence>
<dbReference type="EMBL" id="MLAW01000013">
    <property type="protein sequence ID" value="OJJ25820.1"/>
    <property type="molecule type" value="Genomic_DNA"/>
</dbReference>
<name>A0A1L9QT05_9CYAN</name>
<keyword evidence="3" id="KW-1185">Reference proteome</keyword>
<sequence>MVGSGASLISLASLLNPDFREIGFILALLMAIGQGTAGATIYYQREKLGDDFILYVVLLIGLSLVLITGGLIQWVY</sequence>
<accession>A0A1L9QT05</accession>
<keyword evidence="1" id="KW-0812">Transmembrane</keyword>
<reference evidence="2" key="1">
    <citation type="submission" date="2016-10" db="EMBL/GenBank/DDBJ databases">
        <title>CRISPR-Cas defence system in Roseofilum reptotaenium: evidence of a bacteriophage-cyanobacterium arms race in the coral black band disease.</title>
        <authorList>
            <person name="Buerger P."/>
            <person name="Wood-Charlson E.M."/>
            <person name="Weynberg K.D."/>
            <person name="Willis B."/>
            <person name="Van Oppen M.J."/>
        </authorList>
    </citation>
    <scope>NUCLEOTIDE SEQUENCE [LARGE SCALE GENOMIC DNA]</scope>
    <source>
        <strain evidence="2">AO1-A</strain>
    </source>
</reference>
<organism evidence="2 3">
    <name type="scientific">Roseofilum reptotaenium AO1-A</name>
    <dbReference type="NCBI Taxonomy" id="1925591"/>
    <lineage>
        <taxon>Bacteria</taxon>
        <taxon>Bacillati</taxon>
        <taxon>Cyanobacteriota</taxon>
        <taxon>Cyanophyceae</taxon>
        <taxon>Desertifilales</taxon>
        <taxon>Desertifilaceae</taxon>
        <taxon>Roseofilum</taxon>
    </lineage>
</organism>
<dbReference type="AlphaFoldDB" id="A0A1L9QT05"/>
<gene>
    <name evidence="2" type="ORF">BI308_09915</name>
</gene>
<proteinExistence type="predicted"/>
<protein>
    <submittedName>
        <fullName evidence="2">Uncharacterized protein</fullName>
    </submittedName>
</protein>
<dbReference type="STRING" id="1925591.BI308_09915"/>
<keyword evidence="1" id="KW-1133">Transmembrane helix</keyword>
<evidence type="ECO:0000313" key="2">
    <source>
        <dbReference type="EMBL" id="OJJ25820.1"/>
    </source>
</evidence>
<keyword evidence="1" id="KW-0472">Membrane</keyword>
<feature type="transmembrane region" description="Helical" evidence="1">
    <location>
        <begin position="22"/>
        <end position="43"/>
    </location>
</feature>
<dbReference type="Proteomes" id="UP000183940">
    <property type="component" value="Unassembled WGS sequence"/>
</dbReference>
<comment type="caution">
    <text evidence="2">The sequence shown here is derived from an EMBL/GenBank/DDBJ whole genome shotgun (WGS) entry which is preliminary data.</text>
</comment>